<dbReference type="Proteomes" id="UP000236173">
    <property type="component" value="Unassembled WGS sequence"/>
</dbReference>
<accession>A0A2H5XEN9</accession>
<evidence type="ECO:0000313" key="2">
    <source>
        <dbReference type="EMBL" id="GBC99653.1"/>
    </source>
</evidence>
<organism evidence="2 3">
    <name type="scientific">Candidatus Fervidibacter japonicus</name>
    <dbReference type="NCBI Taxonomy" id="2035412"/>
    <lineage>
        <taxon>Bacteria</taxon>
        <taxon>Candidatus Fervidibacterota</taxon>
        <taxon>Candidatus Fervidibacter</taxon>
    </lineage>
</organism>
<dbReference type="InterPro" id="IPR018977">
    <property type="entry name" value="NurA_domain"/>
</dbReference>
<dbReference type="Pfam" id="PF09376">
    <property type="entry name" value="NurA"/>
    <property type="match status" value="1"/>
</dbReference>
<feature type="domain" description="NurA" evidence="1">
    <location>
        <begin position="79"/>
        <end position="353"/>
    </location>
</feature>
<protein>
    <recommendedName>
        <fullName evidence="1">NurA domain-containing protein</fullName>
    </recommendedName>
</protein>
<gene>
    <name evidence="2" type="ORF">HRbin17_02182</name>
</gene>
<name>A0A2H5XEN9_9BACT</name>
<comment type="caution">
    <text evidence="2">The sequence shown here is derived from an EMBL/GenBank/DDBJ whole genome shotgun (WGS) entry which is preliminary data.</text>
</comment>
<dbReference type="EMBL" id="BEHT01000033">
    <property type="protein sequence ID" value="GBC99653.1"/>
    <property type="molecule type" value="Genomic_DNA"/>
</dbReference>
<reference evidence="3" key="1">
    <citation type="submission" date="2017-09" db="EMBL/GenBank/DDBJ databases">
        <title>Metaegenomics of thermophilic ammonia-oxidizing enrichment culture.</title>
        <authorList>
            <person name="Kato S."/>
            <person name="Suzuki K."/>
        </authorList>
    </citation>
    <scope>NUCLEOTIDE SEQUENCE [LARGE SCALE GENOMIC DNA]</scope>
</reference>
<dbReference type="AlphaFoldDB" id="A0A2H5XEN9"/>
<sequence>MLNFAEVQRQLLGMVREQAGRRQDFGLRVGIAAQEARRWQASYPHLADKIARSKTSWLLAGVQTPPAQVFPLPPCPERRLVLASDGSQIFPDRHEAMMCYLINIGSVALPYGFDMAPHLSNRPRLFYREHELYHRWGGRRVLVSEEVVAVRRHLMEIGELVRLAQRWTQRPAVALVDGTLILWTLEGKPPDFHKDTLTRFLRAMDALRQLGVPIAGYISGPGSTDVINGLRVGLCPYEVANCDRCEWLQRNASPPCAVIEGVTDAQLFERLLKPGERSAVFASSSQILSEYGAHRIRFFYLHAGLEIARVEIPQWVAENEEWLNLVHAVVYDQAQKGRGYPVALAEAHEQAVVRGAERELFYEMLEAALVRQGMKVSMTFKLMAKRTPTI</sequence>
<dbReference type="SMART" id="SM00933">
    <property type="entry name" value="NurA"/>
    <property type="match status" value="1"/>
</dbReference>
<proteinExistence type="predicted"/>
<evidence type="ECO:0000313" key="3">
    <source>
        <dbReference type="Proteomes" id="UP000236173"/>
    </source>
</evidence>
<evidence type="ECO:0000259" key="1">
    <source>
        <dbReference type="SMART" id="SM00933"/>
    </source>
</evidence>